<dbReference type="CDD" id="cd20145">
    <property type="entry name" value="PWWP_ZCWPW1"/>
    <property type="match status" value="1"/>
</dbReference>
<feature type="compositionally biased region" description="Low complexity" evidence="4">
    <location>
        <begin position="858"/>
        <end position="870"/>
    </location>
</feature>
<reference evidence="8" key="1">
    <citation type="submission" date="2015-02" db="EMBL/GenBank/DDBJ databases">
        <title>Genome sequencing for Strongylocentrotus purpuratus.</title>
        <authorList>
            <person name="Murali S."/>
            <person name="Liu Y."/>
            <person name="Vee V."/>
            <person name="English A."/>
            <person name="Wang M."/>
            <person name="Skinner E."/>
            <person name="Han Y."/>
            <person name="Muzny D.M."/>
            <person name="Worley K.C."/>
            <person name="Gibbs R.A."/>
        </authorList>
    </citation>
    <scope>NUCLEOTIDE SEQUENCE</scope>
</reference>
<keyword evidence="3" id="KW-0862">Zinc</keyword>
<keyword evidence="8" id="KW-1185">Reference proteome</keyword>
<dbReference type="PANTHER" id="PTHR15999:SF2">
    <property type="entry name" value="ZINC FINGER CW-TYPE PWWP DOMAIN PROTEIN 1"/>
    <property type="match status" value="1"/>
</dbReference>
<dbReference type="Proteomes" id="UP000007110">
    <property type="component" value="Unassembled WGS sequence"/>
</dbReference>
<dbReference type="InParanoid" id="A0A7M7NFE3"/>
<feature type="domain" description="CW-type" evidence="6">
    <location>
        <begin position="96"/>
        <end position="150"/>
    </location>
</feature>
<dbReference type="EnsemblMetazoa" id="XM_030979042">
    <property type="protein sequence ID" value="XP_030834902"/>
    <property type="gene ID" value="LOC100894080"/>
</dbReference>
<feature type="compositionally biased region" description="Basic residues" evidence="4">
    <location>
        <begin position="310"/>
        <end position="328"/>
    </location>
</feature>
<keyword evidence="1" id="KW-0479">Metal-binding</keyword>
<feature type="region of interest" description="Disordered" evidence="4">
    <location>
        <begin position="1"/>
        <end position="68"/>
    </location>
</feature>
<dbReference type="Pfam" id="PF00855">
    <property type="entry name" value="PWWP"/>
    <property type="match status" value="1"/>
</dbReference>
<feature type="compositionally biased region" description="Basic and acidic residues" evidence="4">
    <location>
        <begin position="802"/>
        <end position="844"/>
    </location>
</feature>
<dbReference type="KEGG" id="spu:100894080"/>
<evidence type="ECO:0008006" key="9">
    <source>
        <dbReference type="Google" id="ProtNLM"/>
    </source>
</evidence>
<feature type="compositionally biased region" description="Basic and acidic residues" evidence="4">
    <location>
        <begin position="390"/>
        <end position="583"/>
    </location>
</feature>
<evidence type="ECO:0000256" key="1">
    <source>
        <dbReference type="ARBA" id="ARBA00022723"/>
    </source>
</evidence>
<dbReference type="PROSITE" id="PS51050">
    <property type="entry name" value="ZF_CW"/>
    <property type="match status" value="1"/>
</dbReference>
<dbReference type="RefSeq" id="XP_030834902.1">
    <property type="nucleotide sequence ID" value="XM_030979042.1"/>
</dbReference>
<dbReference type="PANTHER" id="PTHR15999">
    <property type="entry name" value="ZINC FINGER CW-TYPE PWWP DOMAIN PROTEIN 1"/>
    <property type="match status" value="1"/>
</dbReference>
<proteinExistence type="predicted"/>
<dbReference type="InterPro" id="IPR042778">
    <property type="entry name" value="ZCWPW1/ZCWPW2"/>
</dbReference>
<evidence type="ECO:0000259" key="5">
    <source>
        <dbReference type="PROSITE" id="PS50812"/>
    </source>
</evidence>
<evidence type="ECO:0000313" key="7">
    <source>
        <dbReference type="EnsemblMetazoa" id="XP_030834902"/>
    </source>
</evidence>
<dbReference type="Gene3D" id="3.30.40.100">
    <property type="match status" value="1"/>
</dbReference>
<protein>
    <recommendedName>
        <fullName evidence="9">Zinc finger CW-type PWWP domain protein 1-like</fullName>
    </recommendedName>
</protein>
<dbReference type="Pfam" id="PF07496">
    <property type="entry name" value="zf-CW"/>
    <property type="match status" value="1"/>
</dbReference>
<dbReference type="InterPro" id="IPR011124">
    <property type="entry name" value="Znf_CW"/>
</dbReference>
<feature type="compositionally biased region" description="Basic residues" evidence="4">
    <location>
        <begin position="31"/>
        <end position="43"/>
    </location>
</feature>
<accession>A0A7M7NFE3</accession>
<dbReference type="GO" id="GO:0005634">
    <property type="term" value="C:nucleus"/>
    <property type="evidence" value="ECO:0000318"/>
    <property type="project" value="GO_Central"/>
</dbReference>
<evidence type="ECO:0000259" key="6">
    <source>
        <dbReference type="PROSITE" id="PS51050"/>
    </source>
</evidence>
<evidence type="ECO:0000256" key="3">
    <source>
        <dbReference type="ARBA" id="ARBA00022833"/>
    </source>
</evidence>
<dbReference type="SUPFAM" id="SSF63748">
    <property type="entry name" value="Tudor/PWWP/MBT"/>
    <property type="match status" value="1"/>
</dbReference>
<feature type="region of interest" description="Disordered" evidence="4">
    <location>
        <begin position="309"/>
        <end position="341"/>
    </location>
</feature>
<name>A0A7M7NFE3_STRPU</name>
<feature type="domain" description="PWWP" evidence="5">
    <location>
        <begin position="161"/>
        <end position="226"/>
    </location>
</feature>
<dbReference type="InterPro" id="IPR000313">
    <property type="entry name" value="PWWP_dom"/>
</dbReference>
<dbReference type="AlphaFoldDB" id="A0A7M7NFE3"/>
<dbReference type="GeneID" id="100894080"/>
<dbReference type="OrthoDB" id="5964980at2759"/>
<dbReference type="SMART" id="SM00293">
    <property type="entry name" value="PWWP"/>
    <property type="match status" value="1"/>
</dbReference>
<dbReference type="OMA" id="QHAGKEY"/>
<dbReference type="Gene3D" id="2.30.30.140">
    <property type="match status" value="1"/>
</dbReference>
<feature type="compositionally biased region" description="Basic and acidic residues" evidence="4">
    <location>
        <begin position="17"/>
        <end position="26"/>
    </location>
</feature>
<feature type="region of interest" description="Disordered" evidence="4">
    <location>
        <begin position="761"/>
        <end position="897"/>
    </location>
</feature>
<reference evidence="7" key="2">
    <citation type="submission" date="2021-01" db="UniProtKB">
        <authorList>
            <consortium name="EnsemblMetazoa"/>
        </authorList>
    </citation>
    <scope>IDENTIFICATION</scope>
</reference>
<sequence>MAENELLSGIEEFLSPVKHDPSDREYTPPPRQKKQKVKRRPTHKAICPKNPSRRLIFSSQDEEEPSPLRHCNKKKRKMKCRKSRGSKKQKFTGRDVEVSGTWVQCTDKECMKWRFLLDITDPSHVPDVWTCEMNSDTSHNSCLLPEQDYSTLDFVHANFTEGSLVWAKMQGFPWWPAMIEEDPDSELCLYPDPVTGYVTDYHVVFLDKKVTRCWVKVSNIQKYEDAACPGSMTLKGHDYSQKIKAAKEIADGALKLPIKERIKTFGFSARFKGPWGEEKERTSDESQHAGKEYPPKIYLKIKLSSEPRKMKCPKPKKRVIVGPKPKKRVIVDEDSSLPGSLLSHSDMDDILDEAEALLGEVQNIVMEVEDEVQESLLQEMEIGEKGSPSKKREADGCKDDEPPAKERKGTSKKMEDKSSSKHKTGGGERSEKPSKEKQTSEMKLSKQLERIQKKKEEEMRKLELLEFEVREKIERREKEKQAKKDLKAKGKQEREEKKQREKGEEQERKDREKQEEKEKSKQEKKELKQKEKEAKKELKKKEKAEKKALKGDAGDVTEDVGKEDDAEKAARKEKKRLEKEERKKVKKETKAKRKEEKKKEGNDGKVTDKKEKGAGKVKPSFQKAKKPVFSAPKRKAVEATPALPEQPTPAEESSVSKEIGALIKEIVNETDQTTKVAFESCVTFTDVPADTSSDLQVTQTSPAKSIKKQFKPKFSIKTKDGHSLSEANLPDCTTSSTTALASGGGLDALDEETSVNISKILEVNTKQDCSETSEADPAKENNSDPLAFPLSQMTGKQLELLPKPEHQEDASEHQRDASEHQEDASEHQQDASDKHPTNAEEAPRQDSQLGKAPKIDDATLAETTKLLKTLDPPDILECSPDPADWSEPDEPQTVPGQKRVMVATAAAANGNDSEDSEPFDMEE</sequence>
<organism evidence="7 8">
    <name type="scientific">Strongylocentrotus purpuratus</name>
    <name type="common">Purple sea urchin</name>
    <dbReference type="NCBI Taxonomy" id="7668"/>
    <lineage>
        <taxon>Eukaryota</taxon>
        <taxon>Metazoa</taxon>
        <taxon>Echinodermata</taxon>
        <taxon>Eleutherozoa</taxon>
        <taxon>Echinozoa</taxon>
        <taxon>Echinoidea</taxon>
        <taxon>Euechinoidea</taxon>
        <taxon>Echinacea</taxon>
        <taxon>Camarodonta</taxon>
        <taxon>Echinidea</taxon>
        <taxon>Strongylocentrotidae</taxon>
        <taxon>Strongylocentrotus</taxon>
    </lineage>
</organism>
<dbReference type="GO" id="GO:0008270">
    <property type="term" value="F:zinc ion binding"/>
    <property type="evidence" value="ECO:0007669"/>
    <property type="project" value="UniProtKB-KW"/>
</dbReference>
<evidence type="ECO:0000313" key="8">
    <source>
        <dbReference type="Proteomes" id="UP000007110"/>
    </source>
</evidence>
<feature type="compositionally biased region" description="Basic and acidic residues" evidence="4">
    <location>
        <begin position="593"/>
        <end position="614"/>
    </location>
</feature>
<dbReference type="PROSITE" id="PS50812">
    <property type="entry name" value="PWWP"/>
    <property type="match status" value="1"/>
</dbReference>
<feature type="region of interest" description="Disordered" evidence="4">
    <location>
        <begin position="380"/>
        <end position="656"/>
    </location>
</feature>
<evidence type="ECO:0000256" key="2">
    <source>
        <dbReference type="ARBA" id="ARBA00022771"/>
    </source>
</evidence>
<evidence type="ECO:0000256" key="4">
    <source>
        <dbReference type="SAM" id="MobiDB-lite"/>
    </source>
</evidence>
<keyword evidence="2" id="KW-0863">Zinc-finger</keyword>